<dbReference type="AlphaFoldDB" id="A0AA49JCM0"/>
<dbReference type="EMBL" id="CP120682">
    <property type="protein sequence ID" value="WKN34886.1"/>
    <property type="molecule type" value="Genomic_DNA"/>
</dbReference>
<evidence type="ECO:0000313" key="1">
    <source>
        <dbReference type="EMBL" id="WKN34886.1"/>
    </source>
</evidence>
<proteinExistence type="predicted"/>
<protein>
    <submittedName>
        <fullName evidence="1">Uncharacterized protein</fullName>
    </submittedName>
</protein>
<accession>A0AA49JCM0</accession>
<reference evidence="1" key="1">
    <citation type="journal article" date="2023" name="Comput. Struct. Biotechnol. J.">
        <title>Discovery of a novel marine Bacteroidetes with a rich repertoire of carbohydrate-active enzymes.</title>
        <authorList>
            <person name="Chen B."/>
            <person name="Liu G."/>
            <person name="Chen Q."/>
            <person name="Wang H."/>
            <person name="Liu L."/>
            <person name="Tang K."/>
        </authorList>
    </citation>
    <scope>NUCLEOTIDE SEQUENCE</scope>
    <source>
        <strain evidence="1">TK19036</strain>
    </source>
</reference>
<organism evidence="1">
    <name type="scientific">Roseihalotalea indica</name>
    <dbReference type="NCBI Taxonomy" id="2867963"/>
    <lineage>
        <taxon>Bacteria</taxon>
        <taxon>Pseudomonadati</taxon>
        <taxon>Bacteroidota</taxon>
        <taxon>Cytophagia</taxon>
        <taxon>Cytophagales</taxon>
        <taxon>Catalimonadaceae</taxon>
        <taxon>Roseihalotalea</taxon>
    </lineage>
</organism>
<sequence>MKKVTDIISKGYVTPWWLVMSVLLPALFFSTCPARVLDQLPQVSTTERVVQMPTAVRRTLSFQGALQKQRFSAFLAGLLSEPYCLLVQQSQSTVRLKSTVKDSRLRLIAQPLYRLSHLRPASADNQPPLLLG</sequence>
<gene>
    <name evidence="1" type="ORF">K4G66_21155</name>
</gene>
<name>A0AA49JCM0_9BACT</name>
<reference evidence="1" key="2">
    <citation type="journal article" date="2024" name="Antonie Van Leeuwenhoek">
        <title>Roseihalotalea indica gen. nov., sp. nov., a halophilic Bacteroidetes from mesopelagic Southwest Indian Ocean with higher carbohydrate metabolic potential.</title>
        <authorList>
            <person name="Chen B."/>
            <person name="Zhang M."/>
            <person name="Lin D."/>
            <person name="Ye J."/>
            <person name="Tang K."/>
        </authorList>
    </citation>
    <scope>NUCLEOTIDE SEQUENCE</scope>
    <source>
        <strain evidence="1">TK19036</strain>
    </source>
</reference>